<feature type="transmembrane region" description="Helical" evidence="6">
    <location>
        <begin position="211"/>
        <end position="238"/>
    </location>
</feature>
<dbReference type="InterPro" id="IPR052337">
    <property type="entry name" value="SAT4-like"/>
</dbReference>
<keyword evidence="2 6" id="KW-0812">Transmembrane</keyword>
<comment type="similarity">
    <text evidence="5">Belongs to the SAT4 family.</text>
</comment>
<gene>
    <name evidence="8" type="ORF">WHR41_04015</name>
</gene>
<sequence length="365" mass="40576">METYPNISTGNGSKQPIFLAVTGALLLTSSCIVSARYYCRTVYAKQLGLDDYFIAIALIVVIALGIFNGFQISWGAGRRRDPGDYPMTAYIHTLIYWYAYQIFYPLSLAITKCSFLALYRRVFPPPNMNRVFFWATAALIVVYTMIIMFVNAFECANPSDAWAPTFPSPNCNDLKGSYYSMAGINIFTDLLVLILPIKPAMQLNASRRKRYAVIGIFMIGGFAVIASVIRIHALWAYFNSENPGYDAIGVLLWGQIEINVGIICASIASLRPLFKSAFSGSQSRSKSSGLQYHAGQHYALGSRQYGEGIDLATGDSKTRVNTKIEAELRDMDNDSQELILDKEEGIMRTIETQITSEQVQARGSH</sequence>
<evidence type="ECO:0000256" key="4">
    <source>
        <dbReference type="ARBA" id="ARBA00023136"/>
    </source>
</evidence>
<dbReference type="EMBL" id="JAAQHG020000012">
    <property type="protein sequence ID" value="KAL1586935.1"/>
    <property type="molecule type" value="Genomic_DNA"/>
</dbReference>
<feature type="transmembrane region" description="Helical" evidence="6">
    <location>
        <begin position="17"/>
        <end position="39"/>
    </location>
</feature>
<evidence type="ECO:0000313" key="9">
    <source>
        <dbReference type="Proteomes" id="UP000803884"/>
    </source>
</evidence>
<comment type="caution">
    <text evidence="8">The sequence shown here is derived from an EMBL/GenBank/DDBJ whole genome shotgun (WGS) entry which is preliminary data.</text>
</comment>
<dbReference type="AlphaFoldDB" id="A0AB34KQ68"/>
<keyword evidence="4 6" id="KW-0472">Membrane</keyword>
<keyword evidence="3 6" id="KW-1133">Transmembrane helix</keyword>
<feature type="transmembrane region" description="Helical" evidence="6">
    <location>
        <begin position="51"/>
        <end position="74"/>
    </location>
</feature>
<name>A0AB34KQ68_9PEZI</name>
<feature type="transmembrane region" description="Helical" evidence="6">
    <location>
        <begin position="131"/>
        <end position="153"/>
    </location>
</feature>
<feature type="transmembrane region" description="Helical" evidence="6">
    <location>
        <begin position="178"/>
        <end position="199"/>
    </location>
</feature>
<comment type="subcellular location">
    <subcellularLocation>
        <location evidence="1">Membrane</location>
        <topology evidence="1">Multi-pass membrane protein</topology>
    </subcellularLocation>
</comment>
<evidence type="ECO:0000256" key="6">
    <source>
        <dbReference type="SAM" id="Phobius"/>
    </source>
</evidence>
<dbReference type="PANTHER" id="PTHR33048:SF123">
    <property type="entry name" value="INTEGRAL MEMBRANE PROTEIN"/>
    <property type="match status" value="1"/>
</dbReference>
<dbReference type="RefSeq" id="XP_069230040.1">
    <property type="nucleotide sequence ID" value="XM_069372621.1"/>
</dbReference>
<evidence type="ECO:0000313" key="8">
    <source>
        <dbReference type="EMBL" id="KAL1586935.1"/>
    </source>
</evidence>
<dbReference type="Pfam" id="PF20684">
    <property type="entry name" value="Fung_rhodopsin"/>
    <property type="match status" value="1"/>
</dbReference>
<evidence type="ECO:0000259" key="7">
    <source>
        <dbReference type="Pfam" id="PF20684"/>
    </source>
</evidence>
<feature type="transmembrane region" description="Helical" evidence="6">
    <location>
        <begin position="94"/>
        <end position="119"/>
    </location>
</feature>
<feature type="domain" description="Rhodopsin" evidence="7">
    <location>
        <begin position="35"/>
        <end position="275"/>
    </location>
</feature>
<accession>A0AB34KQ68</accession>
<reference evidence="8 9" key="1">
    <citation type="journal article" date="2020" name="Microbiol. Resour. Announc.">
        <title>Draft Genome Sequence of a Cladosporium Species Isolated from the Mesophotic Ascidian Didemnum maculosum.</title>
        <authorList>
            <person name="Gioti A."/>
            <person name="Siaperas R."/>
            <person name="Nikolaivits E."/>
            <person name="Le Goff G."/>
            <person name="Ouazzani J."/>
            <person name="Kotoulas G."/>
            <person name="Topakas E."/>
        </authorList>
    </citation>
    <scope>NUCLEOTIDE SEQUENCE [LARGE SCALE GENOMIC DNA]</scope>
    <source>
        <strain evidence="8 9">TM138-S3</strain>
    </source>
</reference>
<evidence type="ECO:0000256" key="3">
    <source>
        <dbReference type="ARBA" id="ARBA00022989"/>
    </source>
</evidence>
<dbReference type="PANTHER" id="PTHR33048">
    <property type="entry name" value="PTH11-LIKE INTEGRAL MEMBRANE PROTEIN (AFU_ORTHOLOGUE AFUA_5G11245)"/>
    <property type="match status" value="1"/>
</dbReference>
<feature type="transmembrane region" description="Helical" evidence="6">
    <location>
        <begin position="250"/>
        <end position="274"/>
    </location>
</feature>
<protein>
    <recommendedName>
        <fullName evidence="7">Rhodopsin domain-containing protein</fullName>
    </recommendedName>
</protein>
<dbReference type="InterPro" id="IPR049326">
    <property type="entry name" value="Rhodopsin_dom_fungi"/>
</dbReference>
<dbReference type="GO" id="GO:0016020">
    <property type="term" value="C:membrane"/>
    <property type="evidence" value="ECO:0007669"/>
    <property type="project" value="UniProtKB-SubCell"/>
</dbReference>
<dbReference type="GeneID" id="96005459"/>
<proteinExistence type="inferred from homology"/>
<evidence type="ECO:0000256" key="1">
    <source>
        <dbReference type="ARBA" id="ARBA00004141"/>
    </source>
</evidence>
<keyword evidence="9" id="KW-1185">Reference proteome</keyword>
<dbReference type="Proteomes" id="UP000803884">
    <property type="component" value="Unassembled WGS sequence"/>
</dbReference>
<evidence type="ECO:0000256" key="2">
    <source>
        <dbReference type="ARBA" id="ARBA00022692"/>
    </source>
</evidence>
<evidence type="ECO:0000256" key="5">
    <source>
        <dbReference type="ARBA" id="ARBA00038359"/>
    </source>
</evidence>
<organism evidence="8 9">
    <name type="scientific">Cladosporium halotolerans</name>
    <dbReference type="NCBI Taxonomy" id="1052096"/>
    <lineage>
        <taxon>Eukaryota</taxon>
        <taxon>Fungi</taxon>
        <taxon>Dikarya</taxon>
        <taxon>Ascomycota</taxon>
        <taxon>Pezizomycotina</taxon>
        <taxon>Dothideomycetes</taxon>
        <taxon>Dothideomycetidae</taxon>
        <taxon>Cladosporiales</taxon>
        <taxon>Cladosporiaceae</taxon>
        <taxon>Cladosporium</taxon>
    </lineage>
</organism>